<dbReference type="InterPro" id="IPR036396">
    <property type="entry name" value="Cyt_P450_sf"/>
</dbReference>
<dbReference type="EMBL" id="JAACJO010000016">
    <property type="protein sequence ID" value="KAF5349647.1"/>
    <property type="molecule type" value="Genomic_DNA"/>
</dbReference>
<dbReference type="PRINTS" id="PR00465">
    <property type="entry name" value="EP450IV"/>
</dbReference>
<dbReference type="Proteomes" id="UP000559027">
    <property type="component" value="Unassembled WGS sequence"/>
</dbReference>
<dbReference type="PANTHER" id="PTHR43026">
    <property type="entry name" value="2-HYDROXYACID DEHYDROGENASE HOMOLOG 1-RELATED"/>
    <property type="match status" value="1"/>
</dbReference>
<evidence type="ECO:0000259" key="9">
    <source>
        <dbReference type="Pfam" id="PF00389"/>
    </source>
</evidence>
<comment type="cofactor">
    <cofactor evidence="1 8">
        <name>heme</name>
        <dbReference type="ChEBI" id="CHEBI:30413"/>
    </cofactor>
</comment>
<comment type="similarity">
    <text evidence="2">Belongs to the D-isomer specific 2-hydroxyacid dehydrogenase family.</text>
</comment>
<feature type="binding site" description="axial binding residue" evidence="8">
    <location>
        <position position="402"/>
    </location>
    <ligand>
        <name>heme</name>
        <dbReference type="ChEBI" id="CHEBI:30413"/>
    </ligand>
    <ligandPart>
        <name>Fe</name>
        <dbReference type="ChEBI" id="CHEBI:18248"/>
    </ligandPart>
</feature>
<evidence type="ECO:0000256" key="2">
    <source>
        <dbReference type="ARBA" id="ARBA00005854"/>
    </source>
</evidence>
<dbReference type="PROSITE" id="PS00670">
    <property type="entry name" value="D_2_HYDROXYACID_DH_2"/>
    <property type="match status" value="1"/>
</dbReference>
<organism evidence="11 12">
    <name type="scientific">Leucocoprinus leucothites</name>
    <dbReference type="NCBI Taxonomy" id="201217"/>
    <lineage>
        <taxon>Eukaryota</taxon>
        <taxon>Fungi</taxon>
        <taxon>Dikarya</taxon>
        <taxon>Basidiomycota</taxon>
        <taxon>Agaricomycotina</taxon>
        <taxon>Agaricomycetes</taxon>
        <taxon>Agaricomycetidae</taxon>
        <taxon>Agaricales</taxon>
        <taxon>Agaricineae</taxon>
        <taxon>Agaricaceae</taxon>
        <taxon>Leucocoprinus</taxon>
    </lineage>
</organism>
<keyword evidence="8" id="KW-0349">Heme</keyword>
<dbReference type="GO" id="GO:0005506">
    <property type="term" value="F:iron ion binding"/>
    <property type="evidence" value="ECO:0007669"/>
    <property type="project" value="InterPro"/>
</dbReference>
<dbReference type="PROSITE" id="PS00671">
    <property type="entry name" value="D_2_HYDROXYACID_DH_3"/>
    <property type="match status" value="1"/>
</dbReference>
<evidence type="ECO:0000256" key="3">
    <source>
        <dbReference type="ARBA" id="ARBA00010617"/>
    </source>
</evidence>
<evidence type="ECO:0000256" key="4">
    <source>
        <dbReference type="ARBA" id="ARBA00022723"/>
    </source>
</evidence>
<dbReference type="GO" id="GO:0016705">
    <property type="term" value="F:oxidoreductase activity, acting on paired donors, with incorporation or reduction of molecular oxygen"/>
    <property type="evidence" value="ECO:0007669"/>
    <property type="project" value="InterPro"/>
</dbReference>
<gene>
    <name evidence="11" type="ORF">D9756_008989</name>
</gene>
<dbReference type="SUPFAM" id="SSF52283">
    <property type="entry name" value="Formate/glycerate dehydrogenase catalytic domain-like"/>
    <property type="match status" value="1"/>
</dbReference>
<protein>
    <recommendedName>
        <fullName evidence="13">D-lactate dehydrogenase</fullName>
    </recommendedName>
</protein>
<name>A0A8H5FUX8_9AGAR</name>
<evidence type="ECO:0000256" key="5">
    <source>
        <dbReference type="ARBA" id="ARBA00023002"/>
    </source>
</evidence>
<dbReference type="InterPro" id="IPR006139">
    <property type="entry name" value="D-isomer_2_OHA_DH_cat_dom"/>
</dbReference>
<dbReference type="Pfam" id="PF02826">
    <property type="entry name" value="2-Hacid_dh_C"/>
    <property type="match status" value="1"/>
</dbReference>
<keyword evidence="12" id="KW-1185">Reference proteome</keyword>
<keyword evidence="6 8" id="KW-0408">Iron</keyword>
<dbReference type="Pfam" id="PF00389">
    <property type="entry name" value="2-Hacid_dh"/>
    <property type="match status" value="1"/>
</dbReference>
<dbReference type="CDD" id="cd11069">
    <property type="entry name" value="CYP_FUM15-like"/>
    <property type="match status" value="1"/>
</dbReference>
<evidence type="ECO:0000313" key="12">
    <source>
        <dbReference type="Proteomes" id="UP000559027"/>
    </source>
</evidence>
<evidence type="ECO:0008006" key="13">
    <source>
        <dbReference type="Google" id="ProtNLM"/>
    </source>
</evidence>
<reference evidence="11 12" key="1">
    <citation type="journal article" date="2020" name="ISME J.">
        <title>Uncovering the hidden diversity of litter-decomposition mechanisms in mushroom-forming fungi.</title>
        <authorList>
            <person name="Floudas D."/>
            <person name="Bentzer J."/>
            <person name="Ahren D."/>
            <person name="Johansson T."/>
            <person name="Persson P."/>
            <person name="Tunlid A."/>
        </authorList>
    </citation>
    <scope>NUCLEOTIDE SEQUENCE [LARGE SCALE GENOMIC DNA]</scope>
    <source>
        <strain evidence="11 12">CBS 146.42</strain>
    </source>
</reference>
<dbReference type="InterPro" id="IPR029753">
    <property type="entry name" value="D-isomer_DH_CS"/>
</dbReference>
<feature type="domain" description="D-isomer specific 2-hydroxyacid dehydrogenase catalytic" evidence="9">
    <location>
        <begin position="493"/>
        <end position="818"/>
    </location>
</feature>
<keyword evidence="5" id="KW-0560">Oxidoreductase</keyword>
<evidence type="ECO:0000256" key="6">
    <source>
        <dbReference type="ARBA" id="ARBA00023004"/>
    </source>
</evidence>
<dbReference type="GO" id="GO:0004497">
    <property type="term" value="F:monooxygenase activity"/>
    <property type="evidence" value="ECO:0007669"/>
    <property type="project" value="InterPro"/>
</dbReference>
<feature type="domain" description="D-isomer specific 2-hydroxyacid dehydrogenase NAD-binding" evidence="10">
    <location>
        <begin position="598"/>
        <end position="787"/>
    </location>
</feature>
<dbReference type="PANTHER" id="PTHR43026:SF1">
    <property type="entry name" value="2-HYDROXYACID DEHYDROGENASE HOMOLOG 1-RELATED"/>
    <property type="match status" value="1"/>
</dbReference>
<dbReference type="OrthoDB" id="298012at2759"/>
<evidence type="ECO:0000313" key="11">
    <source>
        <dbReference type="EMBL" id="KAF5349647.1"/>
    </source>
</evidence>
<dbReference type="Gene3D" id="1.10.630.10">
    <property type="entry name" value="Cytochrome P450"/>
    <property type="match status" value="1"/>
</dbReference>
<dbReference type="InterPro" id="IPR006140">
    <property type="entry name" value="D-isomer_DH_NAD-bd"/>
</dbReference>
<evidence type="ECO:0000256" key="8">
    <source>
        <dbReference type="PIRSR" id="PIRSR602403-1"/>
    </source>
</evidence>
<dbReference type="PRINTS" id="PR00385">
    <property type="entry name" value="P450"/>
</dbReference>
<dbReference type="InterPro" id="IPR036291">
    <property type="entry name" value="NAD(P)-bd_dom_sf"/>
</dbReference>
<dbReference type="SUPFAM" id="SSF51735">
    <property type="entry name" value="NAD(P)-binding Rossmann-fold domains"/>
    <property type="match status" value="1"/>
</dbReference>
<dbReference type="GO" id="GO:0008720">
    <property type="term" value="F:D-lactate dehydrogenase (NAD+) activity"/>
    <property type="evidence" value="ECO:0007669"/>
    <property type="project" value="TreeGrafter"/>
</dbReference>
<dbReference type="InterPro" id="IPR017972">
    <property type="entry name" value="Cyt_P450_CS"/>
</dbReference>
<dbReference type="PROSITE" id="PS00086">
    <property type="entry name" value="CYTOCHROME_P450"/>
    <property type="match status" value="1"/>
</dbReference>
<dbReference type="Gene3D" id="3.40.50.720">
    <property type="entry name" value="NAD(P)-binding Rossmann-like Domain"/>
    <property type="match status" value="2"/>
</dbReference>
<evidence type="ECO:0000259" key="10">
    <source>
        <dbReference type="Pfam" id="PF02826"/>
    </source>
</evidence>
<dbReference type="Pfam" id="PF00067">
    <property type="entry name" value="p450"/>
    <property type="match status" value="1"/>
</dbReference>
<accession>A0A8H5FUX8</accession>
<dbReference type="CDD" id="cd12183">
    <property type="entry name" value="LDH_like_2"/>
    <property type="match status" value="1"/>
</dbReference>
<comment type="similarity">
    <text evidence="3">Belongs to the cytochrome P450 family.</text>
</comment>
<dbReference type="InterPro" id="IPR001128">
    <property type="entry name" value="Cyt_P450"/>
</dbReference>
<keyword evidence="7" id="KW-0520">NAD</keyword>
<proteinExistence type="inferred from homology"/>
<dbReference type="AlphaFoldDB" id="A0A8H5FUX8"/>
<comment type="caution">
    <text evidence="11">The sequence shown here is derived from an EMBL/GenBank/DDBJ whole genome shotgun (WGS) entry which is preliminary data.</text>
</comment>
<dbReference type="GO" id="GO:0020037">
    <property type="term" value="F:heme binding"/>
    <property type="evidence" value="ECO:0007669"/>
    <property type="project" value="InterPro"/>
</dbReference>
<dbReference type="InterPro" id="IPR058205">
    <property type="entry name" value="D-LDH-like"/>
</dbReference>
<evidence type="ECO:0000256" key="1">
    <source>
        <dbReference type="ARBA" id="ARBA00001971"/>
    </source>
</evidence>
<dbReference type="InterPro" id="IPR002403">
    <property type="entry name" value="Cyt_P450_E_grp-IV"/>
</dbReference>
<keyword evidence="4 8" id="KW-0479">Metal-binding</keyword>
<evidence type="ECO:0000256" key="7">
    <source>
        <dbReference type="ARBA" id="ARBA00023027"/>
    </source>
</evidence>
<dbReference type="SUPFAM" id="SSF48264">
    <property type="entry name" value="Cytochrome P450"/>
    <property type="match status" value="1"/>
</dbReference>
<sequence>MLDKDHLAVFREWVAKYGPTFKYQGFLRRTRVFTLDLKAINHVLMNSYLYQKPKDLLYNLEIVVGKGVLIVEEDAHKNQRRALLRDIWASKIKEGSGEARVDALSWLGRTALEVIGEADSSNGSGFGYKFGALSEDPNHRDELSQAFATMFKVGRGVNLIALLRGPIPILRYFQTGMDVENSKAVEIMQRVGRKILEERRHEIMSTKTSTRKDLLSLLVRANNSNDIPENQRLTDEEVLAQIPTFIVAGHESTGTATTWVLYSISKDKSIQEKLRAELQTIDTDNPTMDELNSLPYLDAVVRETLRLFPAVATNSRVAMKDDIIPLDSPMTDRLGNEHHSIHVSKGQGVVIPIALINTSKQIWGEDALEFNPSRWNTVPEGVSDIPGLWGNILTFSGGPRGCIGFRFSLVEIKALLFTLVRSFDLDLAVPHEDIIAKSDVTLVCTRNKNWNFQVPREQSRGSSTVTRPGTETAKPQSFYQAVIYQRVLMKIAVYGTRKYDNESLTQAVAGANIEFTFIETLLDELTVQLADGHDAVCLFVNDVCNAEVLKHLNNLGVKFIALRCAGYNNVDLSAAAKYNIKVARVPAYSPEAVAEFTVGMIMTVVRKYHKAYNRVREGNFLLDGLLGFNLHGKTVGLIGTGKIGLLTGKILSKGFGCTVVAYDPFPSPLAAEYGIEYAEKLDDLLKRADIVSLHCPLTEETKYIINDNTLGKMKGGVVLINTSRGGLIDTYALIRALKLGHVSAVGMDVYERESTYFFADSSAKVIHDDVFARLLSFYNVFMTGHQAFLTQEALTNIAETTISNLLSLESTGNCPNLVS</sequence>
<dbReference type="GO" id="GO:0051287">
    <property type="term" value="F:NAD binding"/>
    <property type="evidence" value="ECO:0007669"/>
    <property type="project" value="InterPro"/>
</dbReference>